<protein>
    <submittedName>
        <fullName evidence="2">Uncharacterized protein</fullName>
    </submittedName>
</protein>
<gene>
    <name evidence="2" type="ORF">GXP67_02825</name>
</gene>
<dbReference type="AlphaFoldDB" id="A0A6C0GCU7"/>
<keyword evidence="3" id="KW-1185">Reference proteome</keyword>
<evidence type="ECO:0000313" key="2">
    <source>
        <dbReference type="EMBL" id="QHT65674.1"/>
    </source>
</evidence>
<accession>A0A6C0GCU7</accession>
<reference evidence="2 3" key="1">
    <citation type="submission" date="2020-01" db="EMBL/GenBank/DDBJ databases">
        <authorList>
            <person name="Kim M.K."/>
        </authorList>
    </citation>
    <scope>NUCLEOTIDE SEQUENCE [LARGE SCALE GENOMIC DNA]</scope>
    <source>
        <strain evidence="2 3">172606-1</strain>
    </source>
</reference>
<feature type="region of interest" description="Disordered" evidence="1">
    <location>
        <begin position="1"/>
        <end position="21"/>
    </location>
</feature>
<dbReference type="Proteomes" id="UP000480178">
    <property type="component" value="Chromosome"/>
</dbReference>
<organism evidence="2 3">
    <name type="scientific">Rhodocytophaga rosea</name>
    <dbReference type="NCBI Taxonomy" id="2704465"/>
    <lineage>
        <taxon>Bacteria</taxon>
        <taxon>Pseudomonadati</taxon>
        <taxon>Bacteroidota</taxon>
        <taxon>Cytophagia</taxon>
        <taxon>Cytophagales</taxon>
        <taxon>Rhodocytophagaceae</taxon>
        <taxon>Rhodocytophaga</taxon>
    </lineage>
</organism>
<proteinExistence type="predicted"/>
<dbReference type="EMBL" id="CP048222">
    <property type="protein sequence ID" value="QHT65674.1"/>
    <property type="molecule type" value="Genomic_DNA"/>
</dbReference>
<sequence>MKQAKKSPQAPDAMEAKNESVAAIRQDKQLKHKVTNFRTSNIVMPVLFHIRHNKRDKTKKVLFIAVSQ</sequence>
<dbReference type="RefSeq" id="WP_162441755.1">
    <property type="nucleotide sequence ID" value="NZ_CP048222.1"/>
</dbReference>
<evidence type="ECO:0000313" key="3">
    <source>
        <dbReference type="Proteomes" id="UP000480178"/>
    </source>
</evidence>
<evidence type="ECO:0000256" key="1">
    <source>
        <dbReference type="SAM" id="MobiDB-lite"/>
    </source>
</evidence>
<name>A0A6C0GCU7_9BACT</name>
<dbReference type="KEGG" id="rhoz:GXP67_02825"/>